<reference evidence="2 3" key="1">
    <citation type="submission" date="2018-09" db="EMBL/GenBank/DDBJ databases">
        <title>Genomic investigation of the strawberry pathogen Phytophthora fragariae indicates pathogenicity is determined by transcriptional variation in three key races.</title>
        <authorList>
            <person name="Adams T.M."/>
            <person name="Armitage A.D."/>
            <person name="Sobczyk M.K."/>
            <person name="Bates H.J."/>
            <person name="Dunwell J.M."/>
            <person name="Nellist C.F."/>
            <person name="Harrison R.J."/>
        </authorList>
    </citation>
    <scope>NUCLEOTIDE SEQUENCE [LARGE SCALE GENOMIC DNA]</scope>
    <source>
        <strain evidence="2 3">SCRP249</strain>
    </source>
</reference>
<feature type="region of interest" description="Disordered" evidence="1">
    <location>
        <begin position="401"/>
        <end position="422"/>
    </location>
</feature>
<dbReference type="EMBL" id="QXFV01005527">
    <property type="protein sequence ID" value="KAE8964612.1"/>
    <property type="molecule type" value="Genomic_DNA"/>
</dbReference>
<protein>
    <submittedName>
        <fullName evidence="2">Uncharacterized protein</fullName>
    </submittedName>
</protein>
<feature type="region of interest" description="Disordered" evidence="1">
    <location>
        <begin position="103"/>
        <end position="147"/>
    </location>
</feature>
<gene>
    <name evidence="2" type="ORF">PR001_g29001</name>
</gene>
<feature type="compositionally biased region" description="Basic residues" evidence="1">
    <location>
        <begin position="401"/>
        <end position="414"/>
    </location>
</feature>
<feature type="region of interest" description="Disordered" evidence="1">
    <location>
        <begin position="23"/>
        <end position="65"/>
    </location>
</feature>
<evidence type="ECO:0000256" key="1">
    <source>
        <dbReference type="SAM" id="MobiDB-lite"/>
    </source>
</evidence>
<feature type="compositionally biased region" description="Low complexity" evidence="1">
    <location>
        <begin position="36"/>
        <end position="60"/>
    </location>
</feature>
<organism evidence="2 3">
    <name type="scientific">Phytophthora rubi</name>
    <dbReference type="NCBI Taxonomy" id="129364"/>
    <lineage>
        <taxon>Eukaryota</taxon>
        <taxon>Sar</taxon>
        <taxon>Stramenopiles</taxon>
        <taxon>Oomycota</taxon>
        <taxon>Peronosporomycetes</taxon>
        <taxon>Peronosporales</taxon>
        <taxon>Peronosporaceae</taxon>
        <taxon>Phytophthora</taxon>
    </lineage>
</organism>
<evidence type="ECO:0000313" key="2">
    <source>
        <dbReference type="EMBL" id="KAE8964612.1"/>
    </source>
</evidence>
<sequence>MASPRIDAVDVTSHDFLVASWEELKQGPLPSPSTPSPSSSQPSSPVVSSAPRVDPSSSPSGIVAPAAPAKSLGELLMEIFEGDSDVESDSESDSGSAIVEVATETGTGLTDVSDDEDVPDRPQRRRLRRSDETSHWHPPLPEPPARHPVYNHKNHYDPTVPWDYSAEADISRLLDVQGDQPHRCFLVQWRGRPLQMTWVWEEQLDNATTRPMMQDVLTWKASGTSESIISYHKERDTASAAGTCFMDAFRSALYYLGQPNLVTMEMWDAFEDTRPSEIQNGVTREDVTAFFNLLQRQSVPLDYDRLMANLHSRSSANIETLHDFCKTLDAGAYLVSAGEDGIGHCFVVISHGPGKRLIALDSFDSKRDPPMVVIPLRYQQWIKHVKWVCCVALKPGYQCRHEKRKSKTQRKREKRLKEQQQQ</sequence>
<accession>A0A6A3H676</accession>
<name>A0A6A3H676_9STRA</name>
<dbReference type="SUPFAM" id="SSF54160">
    <property type="entry name" value="Chromo domain-like"/>
    <property type="match status" value="1"/>
</dbReference>
<comment type="caution">
    <text evidence="2">The sequence shown here is derived from an EMBL/GenBank/DDBJ whole genome shotgun (WGS) entry which is preliminary data.</text>
</comment>
<evidence type="ECO:0000313" key="3">
    <source>
        <dbReference type="Proteomes" id="UP000429607"/>
    </source>
</evidence>
<dbReference type="Proteomes" id="UP000429607">
    <property type="component" value="Unassembled WGS sequence"/>
</dbReference>
<proteinExistence type="predicted"/>
<dbReference type="AlphaFoldDB" id="A0A6A3H676"/>
<dbReference type="InterPro" id="IPR016197">
    <property type="entry name" value="Chromo-like_dom_sf"/>
</dbReference>